<dbReference type="KEGG" id="tcu:Tcur_3349"/>
<gene>
    <name evidence="2" type="ordered locus">Tcur_3349</name>
</gene>
<name>D1AAH4_THECD</name>
<keyword evidence="3" id="KW-1185">Reference proteome</keyword>
<sequence length="356" mass="39142">MTTGAGSNTIPGTGTFFVGIDIVPGRYRCDDGKGGWWVRFTGPDGDAPVGSWPLPEGPTEVEIEPTDFAFETRVRSHWRLVAPAAAPGRRPPEPRPVADPTLRAELDGIVAGRRSPSWAPPALAAALFLAGGVTLGSLWPLLLTPLAVLTAVTGTRICDDLRRARALRDRRDRYLLPEDFDEEAKALLARAQQALRTVQESQVNREGLLDAADNAVTLPRQEWEIAQALARQSRLRRRECELEAAAVPELAAALRPLHRKLELSVQAVTRRVEALERYAERVRAADEALRAHRQLERLAARSHEYDEALADAVRDELALPDIERLSAQGEALLRVLRDRLAEAAAAGEEPPRRLGH</sequence>
<dbReference type="Proteomes" id="UP000001918">
    <property type="component" value="Chromosome"/>
</dbReference>
<feature type="coiled-coil region" evidence="1">
    <location>
        <begin position="265"/>
        <end position="295"/>
    </location>
</feature>
<evidence type="ECO:0000313" key="3">
    <source>
        <dbReference type="Proteomes" id="UP000001918"/>
    </source>
</evidence>
<dbReference type="eggNOG" id="COG3064">
    <property type="taxonomic scope" value="Bacteria"/>
</dbReference>
<accession>D1AAH4</accession>
<evidence type="ECO:0000256" key="1">
    <source>
        <dbReference type="SAM" id="Coils"/>
    </source>
</evidence>
<dbReference type="RefSeq" id="WP_012853671.1">
    <property type="nucleotide sequence ID" value="NC_013510.1"/>
</dbReference>
<proteinExistence type="predicted"/>
<dbReference type="AlphaFoldDB" id="D1AAH4"/>
<evidence type="ECO:0000313" key="2">
    <source>
        <dbReference type="EMBL" id="ACY98887.1"/>
    </source>
</evidence>
<keyword evidence="1" id="KW-0175">Coiled coil</keyword>
<reference evidence="2 3" key="1">
    <citation type="journal article" date="2011" name="Stand. Genomic Sci.">
        <title>Complete genome sequence of Thermomonospora curvata type strain (B9).</title>
        <authorList>
            <person name="Chertkov O."/>
            <person name="Sikorski J."/>
            <person name="Nolan M."/>
            <person name="Lapidus A."/>
            <person name="Lucas S."/>
            <person name="Del Rio T.G."/>
            <person name="Tice H."/>
            <person name="Cheng J.F."/>
            <person name="Goodwin L."/>
            <person name="Pitluck S."/>
            <person name="Liolios K."/>
            <person name="Ivanova N."/>
            <person name="Mavromatis K."/>
            <person name="Mikhailova N."/>
            <person name="Ovchinnikova G."/>
            <person name="Pati A."/>
            <person name="Chen A."/>
            <person name="Palaniappan K."/>
            <person name="Djao O.D."/>
            <person name="Land M."/>
            <person name="Hauser L."/>
            <person name="Chang Y.J."/>
            <person name="Jeffries C.D."/>
            <person name="Brettin T."/>
            <person name="Han C."/>
            <person name="Detter J.C."/>
            <person name="Rohde M."/>
            <person name="Goker M."/>
            <person name="Woyke T."/>
            <person name="Bristow J."/>
            <person name="Eisen J.A."/>
            <person name="Markowitz V."/>
            <person name="Hugenholtz P."/>
            <person name="Klenk H.P."/>
            <person name="Kyrpides N.C."/>
        </authorList>
    </citation>
    <scope>NUCLEOTIDE SEQUENCE [LARGE SCALE GENOMIC DNA]</scope>
    <source>
        <strain evidence="3">ATCC 19995 / DSM 43183 / JCM 3096 / KCTC 9072 / NBRC 15933 / NCIMB 10081 / Henssen B9</strain>
    </source>
</reference>
<dbReference type="HOGENOM" id="CLU_778292_0_0_11"/>
<dbReference type="OrthoDB" id="3425023at2"/>
<organism evidence="2 3">
    <name type="scientific">Thermomonospora curvata (strain ATCC 19995 / DSM 43183 / JCM 3096 / KCTC 9072 / NBRC 15933 / NCIMB 10081 / Henssen B9)</name>
    <dbReference type="NCBI Taxonomy" id="471852"/>
    <lineage>
        <taxon>Bacteria</taxon>
        <taxon>Bacillati</taxon>
        <taxon>Actinomycetota</taxon>
        <taxon>Actinomycetes</taxon>
        <taxon>Streptosporangiales</taxon>
        <taxon>Thermomonosporaceae</taxon>
        <taxon>Thermomonospora</taxon>
    </lineage>
</organism>
<dbReference type="EMBL" id="CP001738">
    <property type="protein sequence ID" value="ACY98887.1"/>
    <property type="molecule type" value="Genomic_DNA"/>
</dbReference>
<protein>
    <submittedName>
        <fullName evidence="2">Uncharacterized protein</fullName>
    </submittedName>
</protein>